<dbReference type="STRING" id="587909.SAMN05421810_102139"/>
<dbReference type="PANTHER" id="PTHR35788">
    <property type="entry name" value="EXPORTED PROTEIN-RELATED"/>
    <property type="match status" value="1"/>
</dbReference>
<feature type="domain" description="YoaR-like putative peptidoglycan binding" evidence="2">
    <location>
        <begin position="407"/>
        <end position="479"/>
    </location>
</feature>
<dbReference type="EMBL" id="FOWW01000002">
    <property type="protein sequence ID" value="SFP28763.1"/>
    <property type="molecule type" value="Genomic_DNA"/>
</dbReference>
<keyword evidence="4" id="KW-1185">Reference proteome</keyword>
<evidence type="ECO:0000313" key="3">
    <source>
        <dbReference type="EMBL" id="SFP28763.1"/>
    </source>
</evidence>
<dbReference type="Pfam" id="PF04294">
    <property type="entry name" value="VanW"/>
    <property type="match status" value="1"/>
</dbReference>
<accession>A0A1I5P473</accession>
<reference evidence="4" key="1">
    <citation type="submission" date="2016-10" db="EMBL/GenBank/DDBJ databases">
        <authorList>
            <person name="Varghese N."/>
            <person name="Submissions S."/>
        </authorList>
    </citation>
    <scope>NUCLEOTIDE SEQUENCE [LARGE SCALE GENOMIC DNA]</scope>
    <source>
        <strain evidence="4">CGMCC 4.5579</strain>
    </source>
</reference>
<dbReference type="PANTHER" id="PTHR35788:SF1">
    <property type="entry name" value="EXPORTED PROTEIN"/>
    <property type="match status" value="1"/>
</dbReference>
<evidence type="ECO:0000259" key="2">
    <source>
        <dbReference type="Pfam" id="PF12229"/>
    </source>
</evidence>
<dbReference type="Pfam" id="PF12229">
    <property type="entry name" value="PG_binding_4"/>
    <property type="match status" value="1"/>
</dbReference>
<dbReference type="InterPro" id="IPR022029">
    <property type="entry name" value="YoaR-like_PG-bd"/>
</dbReference>
<dbReference type="Proteomes" id="UP000198727">
    <property type="component" value="Unassembled WGS sequence"/>
</dbReference>
<feature type="compositionally biased region" description="Basic and acidic residues" evidence="1">
    <location>
        <begin position="1"/>
        <end position="14"/>
    </location>
</feature>
<feature type="compositionally biased region" description="Basic and acidic residues" evidence="1">
    <location>
        <begin position="44"/>
        <end position="53"/>
    </location>
</feature>
<proteinExistence type="predicted"/>
<feature type="compositionally biased region" description="Polar residues" evidence="1">
    <location>
        <begin position="669"/>
        <end position="682"/>
    </location>
</feature>
<feature type="compositionally biased region" description="Low complexity" evidence="1">
    <location>
        <begin position="152"/>
        <end position="166"/>
    </location>
</feature>
<gene>
    <name evidence="3" type="ORF">SAMN05421810_102139</name>
</gene>
<dbReference type="OrthoDB" id="9813301at2"/>
<evidence type="ECO:0000256" key="1">
    <source>
        <dbReference type="SAM" id="MobiDB-lite"/>
    </source>
</evidence>
<feature type="region of interest" description="Disordered" evidence="1">
    <location>
        <begin position="663"/>
        <end position="689"/>
    </location>
</feature>
<evidence type="ECO:0000313" key="4">
    <source>
        <dbReference type="Proteomes" id="UP000198727"/>
    </source>
</evidence>
<sequence>MPQDHQWPESHIDNTDVLPAVTGKLDGTVDGRSAGTIDGNAQDSVRDNVDGRLDGNVGGDLDEAVSGSLDEQHTVRRPLPEGATDQLRIPNVVTDRHVLPGATDGTASTSHEDAPTETHARLGGPEPTEQFHPGPFPGGPAGNGPVPPGEPNAPADAGEPGEPAARPRWRRPALIGAAAFGVLALLYGVDLLVSQGSVPRGVTVAGVDVGGMSKASAERELRDQLEPRLSQPVPFRAGDVEDTLDPGQAGLKLDWAGTVEQAGDQPLNPFTRLFSFFTMREVGVVTAAEPNQLRNAMDDLHAKVDREPVEGTIRFEGATPIPVDPEQGQQLDAEGATQVVLAHWASDERLELPVTVTPVRTTPEAVRAALEDFAKPAVSAPVVVKGEGKDGTLEPAEIAAGLSFEVDEHGALVPKINQDKIVEGVGPELASTEKEGKDAQIVFEGGRPTVQPSEDGNKIKWDTTLAPMMEVLKRTDNRELVAQYEKKPADITTEEANQLGINEVIGEFTTGGFAPDSGVNIRVVAQKVNGAIVKPSETFSLNGFTGPRGTAQGYVEAGVIKDGAPGREVGGGISQFATTLYNAAYFAGMKDAGHKEHSYYISRYPAAREATVFQSHSGASVIDLKFTNDSQTGVAIQTIWTPSSITVKLWGTKRYTVESVTGERHNFTDPPTKQGPPTNCHPSNGAPGFTVTDTRIIKDVNTGREIRRENRTVRYNPQPKIVCGGDGE</sequence>
<feature type="region of interest" description="Disordered" evidence="1">
    <location>
        <begin position="1"/>
        <end position="166"/>
    </location>
</feature>
<dbReference type="InterPro" id="IPR052913">
    <property type="entry name" value="Glycopeptide_resist_protein"/>
</dbReference>
<name>A0A1I5P473_9PSEU</name>
<dbReference type="AlphaFoldDB" id="A0A1I5P473"/>
<organism evidence="3 4">
    <name type="scientific">Amycolatopsis arida</name>
    <dbReference type="NCBI Taxonomy" id="587909"/>
    <lineage>
        <taxon>Bacteria</taxon>
        <taxon>Bacillati</taxon>
        <taxon>Actinomycetota</taxon>
        <taxon>Actinomycetes</taxon>
        <taxon>Pseudonocardiales</taxon>
        <taxon>Pseudonocardiaceae</taxon>
        <taxon>Amycolatopsis</taxon>
    </lineage>
</organism>
<dbReference type="InterPro" id="IPR007391">
    <property type="entry name" value="Vancomycin_resist_VanW"/>
</dbReference>
<feature type="compositionally biased region" description="Basic and acidic residues" evidence="1">
    <location>
        <begin position="110"/>
        <end position="120"/>
    </location>
</feature>
<protein>
    <submittedName>
        <fullName evidence="3">Vancomycin resistance protein YoaR, contains peptidoglycan-binding and VanW domains</fullName>
    </submittedName>
</protein>